<dbReference type="EMBL" id="CP071793">
    <property type="protein sequence ID" value="QTD48553.1"/>
    <property type="molecule type" value="Genomic_DNA"/>
</dbReference>
<organism evidence="1 2">
    <name type="scientific">Sulfidibacter corallicola</name>
    <dbReference type="NCBI Taxonomy" id="2818388"/>
    <lineage>
        <taxon>Bacteria</taxon>
        <taxon>Pseudomonadati</taxon>
        <taxon>Acidobacteriota</taxon>
        <taxon>Holophagae</taxon>
        <taxon>Acanthopleuribacterales</taxon>
        <taxon>Acanthopleuribacteraceae</taxon>
        <taxon>Sulfidibacter</taxon>
    </lineage>
</organism>
<dbReference type="Proteomes" id="UP000663929">
    <property type="component" value="Chromosome"/>
</dbReference>
<dbReference type="RefSeq" id="WP_237378209.1">
    <property type="nucleotide sequence ID" value="NZ_CP071793.1"/>
</dbReference>
<keyword evidence="2" id="KW-1185">Reference proteome</keyword>
<reference evidence="1" key="1">
    <citation type="submission" date="2021-03" db="EMBL/GenBank/DDBJ databases">
        <title>Acanthopleuribacteraceae sp. M133.</title>
        <authorList>
            <person name="Wang G."/>
        </authorList>
    </citation>
    <scope>NUCLEOTIDE SEQUENCE</scope>
    <source>
        <strain evidence="1">M133</strain>
    </source>
</reference>
<dbReference type="AlphaFoldDB" id="A0A8A4TFZ2"/>
<accession>A0A8A4TFZ2</accession>
<gene>
    <name evidence="1" type="ORF">J3U87_23480</name>
</gene>
<evidence type="ECO:0000313" key="1">
    <source>
        <dbReference type="EMBL" id="QTD48553.1"/>
    </source>
</evidence>
<dbReference type="KEGG" id="scor:J3U87_23480"/>
<sequence>MDRIRGGNPVQHAQGGLQQHQPQINLHVPGAISQRFGLGDIQAETPRAFAEALRDALQGQNLPVFGDDTAPAPQSKENMDNAYMNPVDFLAGPEHDMAFVITTDQDENIAVHYLRQPNGAANAEIWNGEAFEAITTEQFDERFADYEYTIIAASQRSHLDLDAETHQAHGQDLEFYHYRAANDNSPDGTAPFHHERQQGAASGLCGLHALNAFVGKNQFSAENVGERLKGIIAEDQGIEAEEALDQVYPRSVGNLDEHDTTNLVGINPPDMKTLLTQLGNEGTIPANLANIEVTEVREVYKDNADLGPVTDQIGDHVDRFMVGYSGLSKHYVTFRKDDDGKWWIIDPQRSRQDSFPDLESALNRVKHDMSGEEGSSALFFIPQRVQQPPPNQMV</sequence>
<name>A0A8A4TFZ2_SULCO</name>
<protein>
    <submittedName>
        <fullName evidence="1">Uncharacterized protein</fullName>
    </submittedName>
</protein>
<evidence type="ECO:0000313" key="2">
    <source>
        <dbReference type="Proteomes" id="UP000663929"/>
    </source>
</evidence>
<proteinExistence type="predicted"/>